<keyword evidence="1" id="KW-0540">Nuclease</keyword>
<evidence type="ECO:0000313" key="2">
    <source>
        <dbReference type="Proteomes" id="UP001597034"/>
    </source>
</evidence>
<keyword evidence="2" id="KW-1185">Reference proteome</keyword>
<dbReference type="GO" id="GO:0004519">
    <property type="term" value="F:endonuclease activity"/>
    <property type="evidence" value="ECO:0007669"/>
    <property type="project" value="UniProtKB-KW"/>
</dbReference>
<dbReference type="AlphaFoldDB" id="A0ABD6DKQ7"/>
<keyword evidence="1" id="KW-0378">Hydrolase</keyword>
<dbReference type="EMBL" id="JBHUDO010000003">
    <property type="protein sequence ID" value="MFD1646909.1"/>
    <property type="molecule type" value="Genomic_DNA"/>
</dbReference>
<protein>
    <submittedName>
        <fullName evidence="1">Homing endonuclease associated repeat-containing protein</fullName>
    </submittedName>
</protein>
<sequence>MTTEKECIDALREAASKLGESPTKAAYEELGLQPASGTIIRTMGGWNDAKEAAGLETYYAGQFGGDDVEPKPDDIELPEDVTWEELSDNQRWYYKNRQQEIEKKDRRRAELRSWLHEYKLQQCACVRCGEGDPACLDFHHTGEKEMGIAEMVMYGYSRESILEEIERCEVLCANCHRKEHYVEP</sequence>
<comment type="caution">
    <text evidence="1">The sequence shown here is derived from an EMBL/GenBank/DDBJ whole genome shotgun (WGS) entry which is preliminary data.</text>
</comment>
<dbReference type="Proteomes" id="UP001597034">
    <property type="component" value="Unassembled WGS sequence"/>
</dbReference>
<organism evidence="1 2">
    <name type="scientific">Haloarchaeobius litoreus</name>
    <dbReference type="NCBI Taxonomy" id="755306"/>
    <lineage>
        <taxon>Archaea</taxon>
        <taxon>Methanobacteriati</taxon>
        <taxon>Methanobacteriota</taxon>
        <taxon>Stenosarchaea group</taxon>
        <taxon>Halobacteria</taxon>
        <taxon>Halobacteriales</taxon>
        <taxon>Halorubellaceae</taxon>
        <taxon>Haloarchaeobius</taxon>
    </lineage>
</organism>
<dbReference type="Pfam" id="PF18780">
    <property type="entry name" value="HNH_repeat"/>
    <property type="match status" value="1"/>
</dbReference>
<keyword evidence="1" id="KW-0255">Endonuclease</keyword>
<accession>A0ABD6DKQ7</accession>
<dbReference type="RefSeq" id="WP_256401020.1">
    <property type="nucleotide sequence ID" value="NZ_JANHJR010000003.1"/>
</dbReference>
<dbReference type="InterPro" id="IPR041025">
    <property type="entry name" value="HNH_repeat"/>
</dbReference>
<gene>
    <name evidence="1" type="ORF">ACFSBL_14560</name>
</gene>
<reference evidence="1 2" key="1">
    <citation type="journal article" date="2019" name="Int. J. Syst. Evol. Microbiol.">
        <title>The Global Catalogue of Microorganisms (GCM) 10K type strain sequencing project: providing services to taxonomists for standard genome sequencing and annotation.</title>
        <authorList>
            <consortium name="The Broad Institute Genomics Platform"/>
            <consortium name="The Broad Institute Genome Sequencing Center for Infectious Disease"/>
            <person name="Wu L."/>
            <person name="Ma J."/>
        </authorList>
    </citation>
    <scope>NUCLEOTIDE SEQUENCE [LARGE SCALE GENOMIC DNA]</scope>
    <source>
        <strain evidence="1 2">CGMCC 1.10390</strain>
    </source>
</reference>
<proteinExistence type="predicted"/>
<name>A0ABD6DKQ7_9EURY</name>
<evidence type="ECO:0000313" key="1">
    <source>
        <dbReference type="EMBL" id="MFD1646909.1"/>
    </source>
</evidence>